<organism evidence="5 6">
    <name type="scientific">Paenibacillus azoreducens</name>
    <dbReference type="NCBI Taxonomy" id="116718"/>
    <lineage>
        <taxon>Bacteria</taxon>
        <taxon>Bacillati</taxon>
        <taxon>Bacillota</taxon>
        <taxon>Bacilli</taxon>
        <taxon>Bacillales</taxon>
        <taxon>Paenibacillaceae</taxon>
        <taxon>Paenibacillus</taxon>
    </lineage>
</organism>
<gene>
    <name evidence="5" type="ORF">J34TS1_41020</name>
</gene>
<dbReference type="PANTHER" id="PTHR10357">
    <property type="entry name" value="ALPHA-AMYLASE FAMILY MEMBER"/>
    <property type="match status" value="1"/>
</dbReference>
<dbReference type="Proteomes" id="UP000682811">
    <property type="component" value="Unassembled WGS sequence"/>
</dbReference>
<comment type="caution">
    <text evidence="5">The sequence shown here is derived from an EMBL/GenBank/DDBJ whole genome shotgun (WGS) entry which is preliminary data.</text>
</comment>
<dbReference type="Gene3D" id="3.20.20.80">
    <property type="entry name" value="Glycosidases"/>
    <property type="match status" value="1"/>
</dbReference>
<comment type="similarity">
    <text evidence="1">Belongs to the glycosyl hydrolase 13 family.</text>
</comment>
<dbReference type="RefSeq" id="WP_237100142.1">
    <property type="nucleotide sequence ID" value="NZ_AP025343.1"/>
</dbReference>
<dbReference type="SMART" id="SM00642">
    <property type="entry name" value="Aamy"/>
    <property type="match status" value="1"/>
</dbReference>
<dbReference type="GO" id="GO:0009313">
    <property type="term" value="P:oligosaccharide catabolic process"/>
    <property type="evidence" value="ECO:0007669"/>
    <property type="project" value="TreeGrafter"/>
</dbReference>
<evidence type="ECO:0000313" key="6">
    <source>
        <dbReference type="Proteomes" id="UP000682811"/>
    </source>
</evidence>
<dbReference type="InterPro" id="IPR013780">
    <property type="entry name" value="Glyco_hydro_b"/>
</dbReference>
<dbReference type="InterPro" id="IPR045857">
    <property type="entry name" value="O16G_dom_2"/>
</dbReference>
<feature type="domain" description="Glycosyl hydrolase family 13 catalytic" evidence="4">
    <location>
        <begin position="20"/>
        <end position="413"/>
    </location>
</feature>
<dbReference type="FunFam" id="3.90.400.10:FF:000002">
    <property type="entry name" value="Sucrose isomerase"/>
    <property type="match status" value="1"/>
</dbReference>
<protein>
    <submittedName>
        <fullName evidence="5">Oligo-1,6-glucosidase</fullName>
    </submittedName>
</protein>
<dbReference type="GO" id="GO:0004556">
    <property type="term" value="F:alpha-amylase activity"/>
    <property type="evidence" value="ECO:0007669"/>
    <property type="project" value="TreeGrafter"/>
</dbReference>
<evidence type="ECO:0000256" key="1">
    <source>
        <dbReference type="ARBA" id="ARBA00008061"/>
    </source>
</evidence>
<dbReference type="InterPro" id="IPR006047">
    <property type="entry name" value="GH13_cat_dom"/>
</dbReference>
<dbReference type="Gene3D" id="3.90.400.10">
    <property type="entry name" value="Oligo-1,6-glucosidase, Domain 2"/>
    <property type="match status" value="1"/>
</dbReference>
<keyword evidence="3" id="KW-0326">Glycosidase</keyword>
<keyword evidence="6" id="KW-1185">Reference proteome</keyword>
<dbReference type="Pfam" id="PF00128">
    <property type="entry name" value="Alpha-amylase"/>
    <property type="match status" value="1"/>
</dbReference>
<evidence type="ECO:0000313" key="5">
    <source>
        <dbReference type="EMBL" id="GIO49337.1"/>
    </source>
</evidence>
<dbReference type="InterPro" id="IPR017853">
    <property type="entry name" value="GH"/>
</dbReference>
<sequence>MGEQKTQKEMLWWRNAVFYEIYMPSFCDGNGDGIGDFPGLISKLDYLQELGIGGIWLTPFYPSPRVDNGYDISDYCEVDPDYGTLADFDRLVSEAHRRGIKVIADLVLNHTSSKHPWFIESRSSRSSSKRDWYIWKDPVNGNAPNNWESFFGGPAWEWDEATGQYYYHAFAKEQVDLNWAHPEVRQAMKDVMKFWLDRGIDGFRLDVINFLKVSGQFPDNPVDASGVQEHRYDQNQEGILEAIREICDFVRSRKSVFMVGEVGSEDMAVLREYSGGSLLDVVFNFNLGSRKELHVQDLFHELKHMEELHGPDQLPTLFFSSHDMPRHISRFSSGEEEAGRRRAKLMAALMLTAKGVPFIYYGDEIGISDFIPAHIGEMKDIQGLTAYRIAKESGMPEAEALEAAIAKSRDHSRTPMQWNASPNAGFSTREPWISLSSSFRDVHVENQRGKNGSLYEFYRALIRLRQDHSALHNGDYVLLRQENELIYYMLQSEEERMLVALNFGDDQAHLELQEQCTGICRLLLSSTPEARGDRQCSTVVYPYEAAVWLCE</sequence>
<dbReference type="SUPFAM" id="SSF51445">
    <property type="entry name" value="(Trans)glycosidases"/>
    <property type="match status" value="1"/>
</dbReference>
<evidence type="ECO:0000259" key="4">
    <source>
        <dbReference type="SMART" id="SM00642"/>
    </source>
</evidence>
<dbReference type="PANTHER" id="PTHR10357:SF179">
    <property type="entry name" value="NEUTRAL AND BASIC AMINO ACID TRANSPORT PROTEIN RBAT"/>
    <property type="match status" value="1"/>
</dbReference>
<evidence type="ECO:0000256" key="3">
    <source>
        <dbReference type="ARBA" id="ARBA00023295"/>
    </source>
</evidence>
<evidence type="ECO:0000256" key="2">
    <source>
        <dbReference type="ARBA" id="ARBA00022801"/>
    </source>
</evidence>
<name>A0A919YDT5_9BACL</name>
<proteinExistence type="inferred from homology"/>
<dbReference type="EMBL" id="BORT01000021">
    <property type="protein sequence ID" value="GIO49337.1"/>
    <property type="molecule type" value="Genomic_DNA"/>
</dbReference>
<dbReference type="CDD" id="cd11333">
    <property type="entry name" value="AmyAc_SI_OligoGlu_DGase"/>
    <property type="match status" value="1"/>
</dbReference>
<reference evidence="5 6" key="1">
    <citation type="submission" date="2021-03" db="EMBL/GenBank/DDBJ databases">
        <title>Antimicrobial resistance genes in bacteria isolated from Japanese honey, and their potential for conferring macrolide and lincosamide resistance in the American foulbrood pathogen Paenibacillus larvae.</title>
        <authorList>
            <person name="Okamoto M."/>
            <person name="Kumagai M."/>
            <person name="Kanamori H."/>
            <person name="Takamatsu D."/>
        </authorList>
    </citation>
    <scope>NUCLEOTIDE SEQUENCE [LARGE SCALE GENOMIC DNA]</scope>
    <source>
        <strain evidence="5 6">J34TS1</strain>
    </source>
</reference>
<dbReference type="Gene3D" id="2.60.40.1180">
    <property type="entry name" value="Golgi alpha-mannosidase II"/>
    <property type="match status" value="1"/>
</dbReference>
<keyword evidence="2" id="KW-0378">Hydrolase</keyword>
<dbReference type="AlphaFoldDB" id="A0A919YDT5"/>
<accession>A0A919YDT5</accession>
<dbReference type="SUPFAM" id="SSF51011">
    <property type="entry name" value="Glycosyl hydrolase domain"/>
    <property type="match status" value="1"/>
</dbReference>